<dbReference type="InterPro" id="IPR001849">
    <property type="entry name" value="PH_domain"/>
</dbReference>
<evidence type="ECO:0000313" key="11">
    <source>
        <dbReference type="EMBL" id="OWK62826.1"/>
    </source>
</evidence>
<evidence type="ECO:0000259" key="9">
    <source>
        <dbReference type="PROSITE" id="PS50010"/>
    </source>
</evidence>
<sequence length="715" mass="80929">MVAHDELGGLLPIKRTIRVIDAQNQHFREQEEPSTKRVRPLARVTSLANLISPVRNGAVRRFGQTIQSFTLRSDSKSPGCAQKSCSRSAAPTPPKRRSSVLWSEMLDVNTKESLSTKEIKRQEAIYEMSRGEQDLIEDLKLARKAYHDPMLKLSIMSEEELTHIFGDLDSYIPLHEDLLASLGEATKPDGTVEQIGPILVKWLPRLHAYKGYCSNQLAAKALLDQKKQDRRVQDFLQRCLESPFSRKLDLWSFLDIPRSRLVKYPLLLKEILRHTPKDHPDMHILEEAISIIQGVLSDINLKKGESECQYYIDKLEYLDEKQKDPRIEGSKALLCHGELKNKNGHKLYVFLFQEILVLTRPVTRNERQAFQVYRQPIPVQELLLEDLQDGDVKMGGSFRGAFGNSDKAKNIFRVRFQDPSPGQSHTLQANDVFHKQQWVNCIRTAIAPFQRNIPAPELKELPELSEESEENNPSVPNIPAQKRQSGISPMELDESAVECASVLDSEQAKGGKSHRTSSGHRKSREKQLSGKRKETLVQTPEPGKLRGEARAGRRLRLLPGAPAGSTMAERLSEEKIAEFKEAFSLFDRDGDGRITTKELGTVMRSLGQNPSEAELRDMVGEVDADGSGAVDFAEFLSLMARKTRDTDGEEEIREAFRVFDKDGNGYISAAELRHVMTNLGEKLTDDEVDEMIREADCNDDGQVNYEEFVRMMTEK</sequence>
<feature type="region of interest" description="Disordered" evidence="7">
    <location>
        <begin position="73"/>
        <end position="98"/>
    </location>
</feature>
<feature type="domain" description="EF-hand" evidence="10">
    <location>
        <begin position="647"/>
        <end position="682"/>
    </location>
</feature>
<dbReference type="InterPro" id="IPR000219">
    <property type="entry name" value="DH_dom"/>
</dbReference>
<proteinExistence type="predicted"/>
<dbReference type="PANTHER" id="PTHR46006">
    <property type="entry name" value="RHO GUANINE NUCLEOTIDE EXCHANGE FACTOR AT 64C, ISOFORM A"/>
    <property type="match status" value="1"/>
</dbReference>
<feature type="domain" description="EF-hand" evidence="10">
    <location>
        <begin position="610"/>
        <end position="645"/>
    </location>
</feature>
<dbReference type="Gene3D" id="1.20.900.10">
    <property type="entry name" value="Dbl homology (DH) domain"/>
    <property type="match status" value="1"/>
</dbReference>
<dbReference type="Gene3D" id="1.10.238.10">
    <property type="entry name" value="EF-hand"/>
    <property type="match status" value="3"/>
</dbReference>
<feature type="compositionally biased region" description="Basic and acidic residues" evidence="7">
    <location>
        <begin position="525"/>
        <end position="535"/>
    </location>
</feature>
<dbReference type="Pfam" id="PF13499">
    <property type="entry name" value="EF-hand_7"/>
    <property type="match status" value="2"/>
</dbReference>
<keyword evidence="12" id="KW-1185">Reference proteome</keyword>
<dbReference type="SMART" id="SM00233">
    <property type="entry name" value="PH"/>
    <property type="match status" value="1"/>
</dbReference>
<evidence type="ECO:0000256" key="6">
    <source>
        <dbReference type="ARBA" id="ARBA00022837"/>
    </source>
</evidence>
<evidence type="ECO:0000259" key="8">
    <source>
        <dbReference type="PROSITE" id="PS50003"/>
    </source>
</evidence>
<dbReference type="Proteomes" id="UP000197619">
    <property type="component" value="Unassembled WGS sequence"/>
</dbReference>
<dbReference type="SUPFAM" id="SSF47473">
    <property type="entry name" value="EF-hand"/>
    <property type="match status" value="1"/>
</dbReference>
<dbReference type="InterPro" id="IPR037853">
    <property type="entry name" value="Net1_PH"/>
</dbReference>
<dbReference type="FunFam" id="1.10.238.10:FF:000003">
    <property type="entry name" value="Calmodulin A"/>
    <property type="match status" value="1"/>
</dbReference>
<dbReference type="InterPro" id="IPR035899">
    <property type="entry name" value="DBL_dom_sf"/>
</dbReference>
<feature type="domain" description="EF-hand" evidence="10">
    <location>
        <begin position="574"/>
        <end position="609"/>
    </location>
</feature>
<dbReference type="Pfam" id="PF22697">
    <property type="entry name" value="SOS1_NGEF_PH"/>
    <property type="match status" value="1"/>
</dbReference>
<dbReference type="PROSITE" id="PS50222">
    <property type="entry name" value="EF_HAND_2"/>
    <property type="match status" value="4"/>
</dbReference>
<dbReference type="GO" id="GO:0005509">
    <property type="term" value="F:calcium ion binding"/>
    <property type="evidence" value="ECO:0007669"/>
    <property type="project" value="InterPro"/>
</dbReference>
<dbReference type="InterPro" id="IPR018247">
    <property type="entry name" value="EF_Hand_1_Ca_BS"/>
</dbReference>
<evidence type="ECO:0000256" key="2">
    <source>
        <dbReference type="ARBA" id="ARBA00022490"/>
    </source>
</evidence>
<dbReference type="GO" id="GO:0035025">
    <property type="term" value="P:positive regulation of Rho protein signal transduction"/>
    <property type="evidence" value="ECO:0007669"/>
    <property type="project" value="TreeGrafter"/>
</dbReference>
<dbReference type="SMART" id="SM00054">
    <property type="entry name" value="EFh"/>
    <property type="match status" value="4"/>
</dbReference>
<dbReference type="PROSITE" id="PS50003">
    <property type="entry name" value="PH_DOMAIN"/>
    <property type="match status" value="1"/>
</dbReference>
<feature type="domain" description="PH" evidence="8">
    <location>
        <begin position="332"/>
        <end position="447"/>
    </location>
</feature>
<dbReference type="PROSITE" id="PS50010">
    <property type="entry name" value="DH_2"/>
    <property type="match status" value="1"/>
</dbReference>
<dbReference type="PROSITE" id="PS00018">
    <property type="entry name" value="EF_HAND_1"/>
    <property type="match status" value="4"/>
</dbReference>
<dbReference type="PROSITE" id="PS00741">
    <property type="entry name" value="DH_1"/>
    <property type="match status" value="1"/>
</dbReference>
<keyword evidence="5" id="KW-0677">Repeat</keyword>
<dbReference type="GO" id="GO:0005737">
    <property type="term" value="C:cytoplasm"/>
    <property type="evidence" value="ECO:0007669"/>
    <property type="project" value="UniProtKB-SubCell"/>
</dbReference>
<dbReference type="FunFam" id="1.20.900.10:FF:000010">
    <property type="entry name" value="Rho guanine nucleotide exchange factor 3 isoform 1"/>
    <property type="match status" value="1"/>
</dbReference>
<evidence type="ECO:0000256" key="5">
    <source>
        <dbReference type="ARBA" id="ARBA00022737"/>
    </source>
</evidence>
<organism evidence="11 12">
    <name type="scientific">Lonchura striata</name>
    <name type="common">white-rumped munia</name>
    <dbReference type="NCBI Taxonomy" id="40157"/>
    <lineage>
        <taxon>Eukaryota</taxon>
        <taxon>Metazoa</taxon>
        <taxon>Chordata</taxon>
        <taxon>Craniata</taxon>
        <taxon>Vertebrata</taxon>
        <taxon>Euteleostomi</taxon>
        <taxon>Archelosauria</taxon>
        <taxon>Archosauria</taxon>
        <taxon>Dinosauria</taxon>
        <taxon>Saurischia</taxon>
        <taxon>Theropoda</taxon>
        <taxon>Coelurosauria</taxon>
        <taxon>Aves</taxon>
        <taxon>Neognathae</taxon>
        <taxon>Neoaves</taxon>
        <taxon>Telluraves</taxon>
        <taxon>Australaves</taxon>
        <taxon>Passeriformes</taxon>
        <taxon>Passeroidea</taxon>
        <taxon>Estrildidae</taxon>
        <taxon>Estrildinae</taxon>
        <taxon>Lonchura</taxon>
    </lineage>
</organism>
<dbReference type="FunFam" id="2.30.29.30:FF:000151">
    <property type="entry name" value="Rho guanine nucleotide exchange factor 3"/>
    <property type="match status" value="1"/>
</dbReference>
<dbReference type="AlphaFoldDB" id="A0A218VA73"/>
<dbReference type="CDD" id="cd00160">
    <property type="entry name" value="RhoGEF"/>
    <property type="match status" value="1"/>
</dbReference>
<dbReference type="InterPro" id="IPR002048">
    <property type="entry name" value="EF_hand_dom"/>
</dbReference>
<dbReference type="PANTHER" id="PTHR46006:SF4">
    <property type="entry name" value="NEUROEPITHELIAL CELL-TRANSFORMING GENE 1 PROTEIN"/>
    <property type="match status" value="1"/>
</dbReference>
<feature type="domain" description="EF-hand" evidence="10">
    <location>
        <begin position="683"/>
        <end position="715"/>
    </location>
</feature>
<keyword evidence="6" id="KW-0106">Calcium</keyword>
<feature type="region of interest" description="Disordered" evidence="7">
    <location>
        <begin position="463"/>
        <end position="545"/>
    </location>
</feature>
<dbReference type="InterPro" id="IPR051480">
    <property type="entry name" value="Endocytic_GEF_Adapter"/>
</dbReference>
<dbReference type="InterPro" id="IPR011993">
    <property type="entry name" value="PH-like_dom_sf"/>
</dbReference>
<evidence type="ECO:0000256" key="7">
    <source>
        <dbReference type="SAM" id="MobiDB-lite"/>
    </source>
</evidence>
<evidence type="ECO:0000259" key="10">
    <source>
        <dbReference type="PROSITE" id="PS50222"/>
    </source>
</evidence>
<dbReference type="EMBL" id="MUZQ01000021">
    <property type="protein sequence ID" value="OWK62826.1"/>
    <property type="molecule type" value="Genomic_DNA"/>
</dbReference>
<comment type="caution">
    <text evidence="11">The sequence shown here is derived from an EMBL/GenBank/DDBJ whole genome shotgun (WGS) entry which is preliminary data.</text>
</comment>
<dbReference type="GO" id="GO:0035556">
    <property type="term" value="P:intracellular signal transduction"/>
    <property type="evidence" value="ECO:0007669"/>
    <property type="project" value="InterPro"/>
</dbReference>
<evidence type="ECO:0000256" key="3">
    <source>
        <dbReference type="ARBA" id="ARBA00022658"/>
    </source>
</evidence>
<dbReference type="SUPFAM" id="SSF48065">
    <property type="entry name" value="DBL homology domain (DH-domain)"/>
    <property type="match status" value="1"/>
</dbReference>
<keyword evidence="3" id="KW-0344">Guanine-nucleotide releasing factor</keyword>
<dbReference type="GO" id="GO:0005085">
    <property type="term" value="F:guanyl-nucleotide exchange factor activity"/>
    <property type="evidence" value="ECO:0007669"/>
    <property type="project" value="UniProtKB-KW"/>
</dbReference>
<feature type="compositionally biased region" description="Basic residues" evidence="7">
    <location>
        <begin position="511"/>
        <end position="524"/>
    </location>
</feature>
<evidence type="ECO:0000256" key="4">
    <source>
        <dbReference type="ARBA" id="ARBA00022723"/>
    </source>
</evidence>
<protein>
    <submittedName>
        <fullName evidence="11">Neuroepithelial cell-transforming gene 1 protein</fullName>
    </submittedName>
</protein>
<evidence type="ECO:0000256" key="1">
    <source>
        <dbReference type="ARBA" id="ARBA00004496"/>
    </source>
</evidence>
<feature type="domain" description="DH" evidence="9">
    <location>
        <begin position="120"/>
        <end position="302"/>
    </location>
</feature>
<evidence type="ECO:0000313" key="12">
    <source>
        <dbReference type="Proteomes" id="UP000197619"/>
    </source>
</evidence>
<keyword evidence="4" id="KW-0479">Metal-binding</keyword>
<dbReference type="CDD" id="cd13224">
    <property type="entry name" value="PH_Net1"/>
    <property type="match status" value="1"/>
</dbReference>
<dbReference type="Pfam" id="PF00621">
    <property type="entry name" value="RhoGEF"/>
    <property type="match status" value="1"/>
</dbReference>
<dbReference type="SMART" id="SM00325">
    <property type="entry name" value="RhoGEF"/>
    <property type="match status" value="1"/>
</dbReference>
<gene>
    <name evidence="11" type="primary">NET1</name>
    <name evidence="11" type="ORF">RLOC_00006359</name>
</gene>
<keyword evidence="2" id="KW-0963">Cytoplasm</keyword>
<dbReference type="InterPro" id="IPR001331">
    <property type="entry name" value="GDS_CDC24_CS"/>
</dbReference>
<accession>A0A218VA73</accession>
<dbReference type="InterPro" id="IPR055251">
    <property type="entry name" value="SOS1_NGEF_PH"/>
</dbReference>
<name>A0A218VA73_9PASE</name>
<comment type="subcellular location">
    <subcellularLocation>
        <location evidence="1">Cytoplasm</location>
    </subcellularLocation>
</comment>
<dbReference type="CDD" id="cd00051">
    <property type="entry name" value="EFh"/>
    <property type="match status" value="2"/>
</dbReference>
<dbReference type="SUPFAM" id="SSF50729">
    <property type="entry name" value="PH domain-like"/>
    <property type="match status" value="1"/>
</dbReference>
<dbReference type="InterPro" id="IPR011992">
    <property type="entry name" value="EF-hand-dom_pair"/>
</dbReference>
<dbReference type="STRING" id="299123.ENSLSDP00000003716"/>
<reference evidence="11 12" key="1">
    <citation type="submission" date="2017-05" db="EMBL/GenBank/DDBJ databases">
        <title>Genome of assembly of the Bengalese finch, Lonchura striata domestica.</title>
        <authorList>
            <person name="Colquitt B.M."/>
            <person name="Brainard M.S."/>
        </authorList>
    </citation>
    <scope>NUCLEOTIDE SEQUENCE [LARGE SCALE GENOMIC DNA]</scope>
    <source>
        <strain evidence="11">White83orange57</strain>
    </source>
</reference>
<dbReference type="Gene3D" id="2.30.29.30">
    <property type="entry name" value="Pleckstrin-homology domain (PH domain)/Phosphotyrosine-binding domain (PTB)"/>
    <property type="match status" value="1"/>
</dbReference>